<dbReference type="SUPFAM" id="SSF51556">
    <property type="entry name" value="Metallo-dependent hydrolases"/>
    <property type="match status" value="1"/>
</dbReference>
<evidence type="ECO:0000259" key="2">
    <source>
        <dbReference type="Pfam" id="PF01979"/>
    </source>
</evidence>
<dbReference type="InterPro" id="IPR006680">
    <property type="entry name" value="Amidohydro-rel"/>
</dbReference>
<evidence type="ECO:0000313" key="4">
    <source>
        <dbReference type="Proteomes" id="UP000829364"/>
    </source>
</evidence>
<dbReference type="OrthoDB" id="194468at2759"/>
<dbReference type="InterPro" id="IPR011059">
    <property type="entry name" value="Metal-dep_hydrolase_composite"/>
</dbReference>
<dbReference type="GeneID" id="72066286"/>
<dbReference type="Pfam" id="PF01979">
    <property type="entry name" value="Amidohydro_1"/>
    <property type="match status" value="1"/>
</dbReference>
<feature type="region of interest" description="Disordered" evidence="1">
    <location>
        <begin position="1"/>
        <end position="30"/>
    </location>
</feature>
<organism evidence="3 4">
    <name type="scientific">Purpureocillium takamizusanense</name>
    <dbReference type="NCBI Taxonomy" id="2060973"/>
    <lineage>
        <taxon>Eukaryota</taxon>
        <taxon>Fungi</taxon>
        <taxon>Dikarya</taxon>
        <taxon>Ascomycota</taxon>
        <taxon>Pezizomycotina</taxon>
        <taxon>Sordariomycetes</taxon>
        <taxon>Hypocreomycetidae</taxon>
        <taxon>Hypocreales</taxon>
        <taxon>Ophiocordycipitaceae</taxon>
        <taxon>Purpureocillium</taxon>
    </lineage>
</organism>
<dbReference type="PANTHER" id="PTHR43135:SF3">
    <property type="entry name" value="ALPHA-D-RIBOSE 1-METHYLPHOSPHONATE 5-TRIPHOSPHATE DIPHOSPHATASE"/>
    <property type="match status" value="1"/>
</dbReference>
<name>A0A9Q8VAN0_9HYPO</name>
<dbReference type="Proteomes" id="UP000829364">
    <property type="component" value="Chromosome 3"/>
</dbReference>
<dbReference type="EMBL" id="CP086356">
    <property type="protein sequence ID" value="UNI18034.1"/>
    <property type="molecule type" value="Genomic_DNA"/>
</dbReference>
<dbReference type="GO" id="GO:0016810">
    <property type="term" value="F:hydrolase activity, acting on carbon-nitrogen (but not peptide) bonds"/>
    <property type="evidence" value="ECO:0007669"/>
    <property type="project" value="InterPro"/>
</dbReference>
<evidence type="ECO:0000256" key="1">
    <source>
        <dbReference type="SAM" id="MobiDB-lite"/>
    </source>
</evidence>
<dbReference type="InterPro" id="IPR057744">
    <property type="entry name" value="OTAase-like"/>
</dbReference>
<feature type="domain" description="Amidohydrolase-related" evidence="2">
    <location>
        <begin position="120"/>
        <end position="483"/>
    </location>
</feature>
<keyword evidence="4" id="KW-1185">Reference proteome</keyword>
<dbReference type="Gene3D" id="3.20.20.140">
    <property type="entry name" value="Metal-dependent hydrolases"/>
    <property type="match status" value="1"/>
</dbReference>
<dbReference type="RefSeq" id="XP_047841515.1">
    <property type="nucleotide sequence ID" value="XM_047985538.1"/>
</dbReference>
<gene>
    <name evidence="3" type="ORF">JDV02_004331</name>
</gene>
<dbReference type="CDD" id="cd01299">
    <property type="entry name" value="Met_dep_hydrolase_A"/>
    <property type="match status" value="1"/>
</dbReference>
<reference evidence="3" key="1">
    <citation type="submission" date="2021-11" db="EMBL/GenBank/DDBJ databases">
        <title>Purpureocillium_takamizusanense_genome.</title>
        <authorList>
            <person name="Nguyen N.-H."/>
        </authorList>
    </citation>
    <scope>NUCLEOTIDE SEQUENCE</scope>
    <source>
        <strain evidence="3">PT3</strain>
    </source>
</reference>
<dbReference type="KEGG" id="ptkz:JDV02_004331"/>
<feature type="compositionally biased region" description="Polar residues" evidence="1">
    <location>
        <begin position="10"/>
        <end position="20"/>
    </location>
</feature>
<dbReference type="InterPro" id="IPR032466">
    <property type="entry name" value="Metal_Hydrolase"/>
</dbReference>
<accession>A0A9Q8VAN0</accession>
<protein>
    <recommendedName>
        <fullName evidence="2">Amidohydrolase-related domain-containing protein</fullName>
    </recommendedName>
</protein>
<dbReference type="InterPro" id="IPR051781">
    <property type="entry name" value="Metallo-dep_Hydrolase"/>
</dbReference>
<sequence length="497" mass="53073">MTKHVMPATSVAQPVPSDNSDAAGRDSRQQRQQLAALRCLGIPTSSISRRNDALDAEDVAMKKRPRTTIITSNLLIAGDGEPLPNGAVVIEDKIIVWVGDEAEIPQKYMQGPQKSHHVPYMMPGLWDVHVHFLDGPTDPDEAPAAIALESLCEHPAGTGARLTKQCWDAIQLGYTSLRDCGGFGCEVAKVINDGGIVGPNVYSAGSYLSQTAGHGDIFALPPGDAMLNLGIHHVTAGYWGSGFCLLVDGVDECRRAVRLQIRRGARCIKVFASGGVMSRDDSPLDQQFSHDELRVIVEEANRMGRGVAAHVHGKPGIIAAAEAGVTTVEHATFADRECIALLKEKGIMYVATRAVVARLVEGGGEGLPSKVWEKVQLVNTNHLAAYKLAIESGLTIALGTDGRPGDDKAKELQHAVEAGMSNLEAIRAATVNGPLTLGNQAPRSGRLAVGYEADILGLLENPAEDVGVLQRREVIRWVWKGGRLYKGPGVGPWGEES</sequence>
<evidence type="ECO:0000313" key="3">
    <source>
        <dbReference type="EMBL" id="UNI18034.1"/>
    </source>
</evidence>
<proteinExistence type="predicted"/>
<dbReference type="PANTHER" id="PTHR43135">
    <property type="entry name" value="ALPHA-D-RIBOSE 1-METHYLPHOSPHONATE 5-TRIPHOSPHATE DIPHOSPHATASE"/>
    <property type="match status" value="1"/>
</dbReference>
<dbReference type="SUPFAM" id="SSF51338">
    <property type="entry name" value="Composite domain of metallo-dependent hydrolases"/>
    <property type="match status" value="2"/>
</dbReference>
<dbReference type="AlphaFoldDB" id="A0A9Q8VAN0"/>